<evidence type="ECO:0000313" key="9">
    <source>
        <dbReference type="Proteomes" id="UP000184603"/>
    </source>
</evidence>
<proteinExistence type="inferred from homology"/>
<organism evidence="8 9">
    <name type="scientific">Desulfopila aestuarii DSM 18488</name>
    <dbReference type="NCBI Taxonomy" id="1121416"/>
    <lineage>
        <taxon>Bacteria</taxon>
        <taxon>Pseudomonadati</taxon>
        <taxon>Thermodesulfobacteriota</taxon>
        <taxon>Desulfobulbia</taxon>
        <taxon>Desulfobulbales</taxon>
        <taxon>Desulfocapsaceae</taxon>
        <taxon>Desulfopila</taxon>
    </lineage>
</organism>
<evidence type="ECO:0000256" key="1">
    <source>
        <dbReference type="ARBA" id="ARBA00022670"/>
    </source>
</evidence>
<dbReference type="OrthoDB" id="9810445at2"/>
<dbReference type="EMBL" id="FRFE01000012">
    <property type="protein sequence ID" value="SHO49060.1"/>
    <property type="molecule type" value="Genomic_DNA"/>
</dbReference>
<comment type="similarity">
    <text evidence="6">Belongs to the peptidase M48 family.</text>
</comment>
<dbReference type="Gene3D" id="3.30.2010.10">
    <property type="entry name" value="Metalloproteases ('zincins'), catalytic domain"/>
    <property type="match status" value="1"/>
</dbReference>
<evidence type="ECO:0000256" key="4">
    <source>
        <dbReference type="ARBA" id="ARBA00022833"/>
    </source>
</evidence>
<dbReference type="RefSeq" id="WP_073613947.1">
    <property type="nucleotide sequence ID" value="NZ_FRFE01000012.1"/>
</dbReference>
<dbReference type="InterPro" id="IPR051156">
    <property type="entry name" value="Mito/Outer_Membr_Metalloprot"/>
</dbReference>
<evidence type="ECO:0000256" key="2">
    <source>
        <dbReference type="ARBA" id="ARBA00022723"/>
    </source>
</evidence>
<keyword evidence="4 6" id="KW-0862">Zinc</keyword>
<dbReference type="Proteomes" id="UP000184603">
    <property type="component" value="Unassembled WGS sequence"/>
</dbReference>
<dbReference type="InterPro" id="IPR001915">
    <property type="entry name" value="Peptidase_M48"/>
</dbReference>
<dbReference type="STRING" id="1121416.SAMN02745220_02662"/>
<dbReference type="GO" id="GO:0051603">
    <property type="term" value="P:proteolysis involved in protein catabolic process"/>
    <property type="evidence" value="ECO:0007669"/>
    <property type="project" value="TreeGrafter"/>
</dbReference>
<dbReference type="CDD" id="cd07331">
    <property type="entry name" value="M48C_Oma1_like"/>
    <property type="match status" value="1"/>
</dbReference>
<accession>A0A1M7Y8V8</accession>
<dbReference type="PANTHER" id="PTHR22726">
    <property type="entry name" value="METALLOENDOPEPTIDASE OMA1"/>
    <property type="match status" value="1"/>
</dbReference>
<evidence type="ECO:0000256" key="5">
    <source>
        <dbReference type="ARBA" id="ARBA00023049"/>
    </source>
</evidence>
<dbReference type="Pfam" id="PF01435">
    <property type="entry name" value="Peptidase_M48"/>
    <property type="match status" value="1"/>
</dbReference>
<feature type="domain" description="Peptidase M48" evidence="7">
    <location>
        <begin position="64"/>
        <end position="249"/>
    </location>
</feature>
<reference evidence="8 9" key="1">
    <citation type="submission" date="2016-12" db="EMBL/GenBank/DDBJ databases">
        <authorList>
            <person name="Song W.-J."/>
            <person name="Kurnit D.M."/>
        </authorList>
    </citation>
    <scope>NUCLEOTIDE SEQUENCE [LARGE SCALE GENOMIC DNA]</scope>
    <source>
        <strain evidence="8 9">DSM 18488</strain>
    </source>
</reference>
<evidence type="ECO:0000313" key="8">
    <source>
        <dbReference type="EMBL" id="SHO49060.1"/>
    </source>
</evidence>
<dbReference type="GO" id="GO:0046872">
    <property type="term" value="F:metal ion binding"/>
    <property type="evidence" value="ECO:0007669"/>
    <property type="project" value="UniProtKB-KW"/>
</dbReference>
<keyword evidence="1 6" id="KW-0645">Protease</keyword>
<comment type="cofactor">
    <cofactor evidence="6">
        <name>Zn(2+)</name>
        <dbReference type="ChEBI" id="CHEBI:29105"/>
    </cofactor>
    <text evidence="6">Binds 1 zinc ion per subunit.</text>
</comment>
<gene>
    <name evidence="8" type="ORF">SAMN02745220_02662</name>
</gene>
<name>A0A1M7Y8V8_9BACT</name>
<sequence>MKIWISVLLLLFLIAGCATSPTGRSQLMLVSPEQAISASREAYVQTLLPLQKEGKIDSNLATSQRVRTITGRIIYQAIALFPATRSWDWSVKVIDEPEEVNAWCMAGGKMAVYTGLLEKLKPTDDELAQVMGHEISHALANHTAEKMSMAMATQMGMMGVALAAGDSKYSGLAMSGGAMAAALAITLPNSRTAESEADVMGIELAARAGYDPRAAITLWDKMGKVGGPKPPQFLSTHPAPANRQTELRALTAKMMPLYQQPGPRPVYQLK</sequence>
<dbReference type="PANTHER" id="PTHR22726:SF1">
    <property type="entry name" value="METALLOENDOPEPTIDASE OMA1, MITOCHONDRIAL"/>
    <property type="match status" value="1"/>
</dbReference>
<keyword evidence="9" id="KW-1185">Reference proteome</keyword>
<dbReference type="GO" id="GO:0004222">
    <property type="term" value="F:metalloendopeptidase activity"/>
    <property type="evidence" value="ECO:0007669"/>
    <property type="project" value="InterPro"/>
</dbReference>
<keyword evidence="5 6" id="KW-0482">Metalloprotease</keyword>
<dbReference type="AlphaFoldDB" id="A0A1M7Y8V8"/>
<keyword evidence="3 6" id="KW-0378">Hydrolase</keyword>
<dbReference type="GO" id="GO:0016020">
    <property type="term" value="C:membrane"/>
    <property type="evidence" value="ECO:0007669"/>
    <property type="project" value="TreeGrafter"/>
</dbReference>
<dbReference type="PROSITE" id="PS51257">
    <property type="entry name" value="PROKAR_LIPOPROTEIN"/>
    <property type="match status" value="1"/>
</dbReference>
<evidence type="ECO:0000256" key="6">
    <source>
        <dbReference type="RuleBase" id="RU003983"/>
    </source>
</evidence>
<evidence type="ECO:0000256" key="3">
    <source>
        <dbReference type="ARBA" id="ARBA00022801"/>
    </source>
</evidence>
<keyword evidence="2" id="KW-0479">Metal-binding</keyword>
<protein>
    <submittedName>
        <fullName evidence="8">Peptidase family M48</fullName>
    </submittedName>
</protein>
<evidence type="ECO:0000259" key="7">
    <source>
        <dbReference type="Pfam" id="PF01435"/>
    </source>
</evidence>